<keyword evidence="4" id="KW-0032">Aminotransferase</keyword>
<name>A0A7X0JK77_9HYPH</name>
<dbReference type="CDD" id="cd00609">
    <property type="entry name" value="AAT_like"/>
    <property type="match status" value="1"/>
</dbReference>
<evidence type="ECO:0000313" key="10">
    <source>
        <dbReference type="Proteomes" id="UP000585437"/>
    </source>
</evidence>
<dbReference type="GO" id="GO:0006520">
    <property type="term" value="P:amino acid metabolic process"/>
    <property type="evidence" value="ECO:0007669"/>
    <property type="project" value="InterPro"/>
</dbReference>
<evidence type="ECO:0000256" key="2">
    <source>
        <dbReference type="ARBA" id="ARBA00007441"/>
    </source>
</evidence>
<reference evidence="9 10" key="1">
    <citation type="submission" date="2020-08" db="EMBL/GenBank/DDBJ databases">
        <title>The Agave Microbiome: Exploring the role of microbial communities in plant adaptations to desert environments.</title>
        <authorList>
            <person name="Partida-Martinez L.P."/>
        </authorList>
    </citation>
    <scope>NUCLEOTIDE SEQUENCE [LARGE SCALE GENOMIC DNA]</scope>
    <source>
        <strain evidence="9 10">AS3.12</strain>
    </source>
</reference>
<dbReference type="EMBL" id="JACHBU010000003">
    <property type="protein sequence ID" value="MBB6508584.1"/>
    <property type="molecule type" value="Genomic_DNA"/>
</dbReference>
<dbReference type="InterPro" id="IPR004839">
    <property type="entry name" value="Aminotransferase_I/II_large"/>
</dbReference>
<keyword evidence="10" id="KW-1185">Reference proteome</keyword>
<sequence length="398" mass="42635">MPASHPRLNARFNPLIEQLSLPPVPAVAAWGRAYDKALGPLIDLSQAVPGYPAHPDMLRLLGDAASSKAYTGYGPIEGETVLRTAYASHVAEVYGAALAEANIHITSGCNQAFVCAAMTVAGPGSTILMTEPFYFNHETTLAMMGIGTAFVPCSAENGFLPDLVSLEAAMTDGVKALALVSPNNPTGAIYPPSLLEAIFRLCQEKGIWLILDETYRDFLPQAGSRAHGLFSQSGWEETLISLYSFSKSFCIPGHRLGAITAGEAAIGQIAKIMDNLQICAPRAAQAAVAEALPLLTAWREENRQEIGRRAEALKTVMRSVSGWKLDAIGAYFAFVRHPFPGRGSAEVAEQLAKRAGISCIPGVYFGQGQDGYLRFAFANADVETIGLLEERLRNFSLS</sequence>
<evidence type="ECO:0000256" key="6">
    <source>
        <dbReference type="ARBA" id="ARBA00022898"/>
    </source>
</evidence>
<gene>
    <name evidence="9" type="ORF">F4695_001933</name>
</gene>
<dbReference type="EC" id="2.6.1.1" evidence="3"/>
<dbReference type="PANTHER" id="PTHR46383">
    <property type="entry name" value="ASPARTATE AMINOTRANSFERASE"/>
    <property type="match status" value="1"/>
</dbReference>
<evidence type="ECO:0000256" key="3">
    <source>
        <dbReference type="ARBA" id="ARBA00012753"/>
    </source>
</evidence>
<evidence type="ECO:0000256" key="7">
    <source>
        <dbReference type="ARBA" id="ARBA00049185"/>
    </source>
</evidence>
<dbReference type="NCBIfam" id="NF005732">
    <property type="entry name" value="PRK07550.1"/>
    <property type="match status" value="1"/>
</dbReference>
<dbReference type="Gene3D" id="3.40.640.10">
    <property type="entry name" value="Type I PLP-dependent aspartate aminotransferase-like (Major domain)"/>
    <property type="match status" value="1"/>
</dbReference>
<dbReference type="SUPFAM" id="SSF53383">
    <property type="entry name" value="PLP-dependent transferases"/>
    <property type="match status" value="1"/>
</dbReference>
<proteinExistence type="inferred from homology"/>
<comment type="cofactor">
    <cofactor evidence="1">
        <name>pyridoxal 5'-phosphate</name>
        <dbReference type="ChEBI" id="CHEBI:597326"/>
    </cofactor>
</comment>
<dbReference type="RefSeq" id="WP_184654506.1">
    <property type="nucleotide sequence ID" value="NZ_JACHBU010000003.1"/>
</dbReference>
<feature type="domain" description="Aminotransferase class I/classII large" evidence="8">
    <location>
        <begin position="42"/>
        <end position="386"/>
    </location>
</feature>
<dbReference type="GO" id="GO:0030170">
    <property type="term" value="F:pyridoxal phosphate binding"/>
    <property type="evidence" value="ECO:0007669"/>
    <property type="project" value="InterPro"/>
</dbReference>
<dbReference type="InterPro" id="IPR050596">
    <property type="entry name" value="AspAT/PAT-like"/>
</dbReference>
<keyword evidence="6" id="KW-0663">Pyridoxal phosphate</keyword>
<dbReference type="InterPro" id="IPR015424">
    <property type="entry name" value="PyrdxlP-dep_Trfase"/>
</dbReference>
<evidence type="ECO:0000259" key="8">
    <source>
        <dbReference type="Pfam" id="PF00155"/>
    </source>
</evidence>
<evidence type="ECO:0000256" key="4">
    <source>
        <dbReference type="ARBA" id="ARBA00022576"/>
    </source>
</evidence>
<comment type="catalytic activity">
    <reaction evidence="7">
        <text>L-aspartate + 2-oxoglutarate = oxaloacetate + L-glutamate</text>
        <dbReference type="Rhea" id="RHEA:21824"/>
        <dbReference type="ChEBI" id="CHEBI:16452"/>
        <dbReference type="ChEBI" id="CHEBI:16810"/>
        <dbReference type="ChEBI" id="CHEBI:29985"/>
        <dbReference type="ChEBI" id="CHEBI:29991"/>
        <dbReference type="EC" id="2.6.1.1"/>
    </reaction>
</comment>
<evidence type="ECO:0000256" key="5">
    <source>
        <dbReference type="ARBA" id="ARBA00022679"/>
    </source>
</evidence>
<dbReference type="InterPro" id="IPR015421">
    <property type="entry name" value="PyrdxlP-dep_Trfase_major"/>
</dbReference>
<dbReference type="Proteomes" id="UP000585437">
    <property type="component" value="Unassembled WGS sequence"/>
</dbReference>
<keyword evidence="5" id="KW-0808">Transferase</keyword>
<evidence type="ECO:0000313" key="9">
    <source>
        <dbReference type="EMBL" id="MBB6508584.1"/>
    </source>
</evidence>
<organism evidence="9 10">
    <name type="scientific">Rhizobium soli</name>
    <dbReference type="NCBI Taxonomy" id="424798"/>
    <lineage>
        <taxon>Bacteria</taxon>
        <taxon>Pseudomonadati</taxon>
        <taxon>Pseudomonadota</taxon>
        <taxon>Alphaproteobacteria</taxon>
        <taxon>Hyphomicrobiales</taxon>
        <taxon>Rhizobiaceae</taxon>
        <taxon>Rhizobium/Agrobacterium group</taxon>
        <taxon>Rhizobium</taxon>
    </lineage>
</organism>
<comment type="caution">
    <text evidence="9">The sequence shown here is derived from an EMBL/GenBank/DDBJ whole genome shotgun (WGS) entry which is preliminary data.</text>
</comment>
<evidence type="ECO:0000256" key="1">
    <source>
        <dbReference type="ARBA" id="ARBA00001933"/>
    </source>
</evidence>
<comment type="similarity">
    <text evidence="2">Belongs to the class-I pyridoxal-phosphate-dependent aminotransferase family.</text>
</comment>
<dbReference type="GO" id="GO:0004069">
    <property type="term" value="F:L-aspartate:2-oxoglutarate aminotransferase activity"/>
    <property type="evidence" value="ECO:0007669"/>
    <property type="project" value="UniProtKB-EC"/>
</dbReference>
<dbReference type="AlphaFoldDB" id="A0A7X0JK77"/>
<dbReference type="PANTHER" id="PTHR46383:SF1">
    <property type="entry name" value="ASPARTATE AMINOTRANSFERASE"/>
    <property type="match status" value="1"/>
</dbReference>
<accession>A0A7X0JK77</accession>
<protein>
    <recommendedName>
        <fullName evidence="3">aspartate transaminase</fullName>
        <ecNumber evidence="3">2.6.1.1</ecNumber>
    </recommendedName>
</protein>
<dbReference type="Pfam" id="PF00155">
    <property type="entry name" value="Aminotran_1_2"/>
    <property type="match status" value="1"/>
</dbReference>